<feature type="transmembrane region" description="Helical" evidence="6">
    <location>
        <begin position="309"/>
        <end position="330"/>
    </location>
</feature>
<evidence type="ECO:0000313" key="9">
    <source>
        <dbReference type="Proteomes" id="UP000031563"/>
    </source>
</evidence>
<dbReference type="InterPro" id="IPR011701">
    <property type="entry name" value="MFS"/>
</dbReference>
<dbReference type="PANTHER" id="PTHR23523:SF2">
    <property type="entry name" value="2-NITROIMIDAZOLE TRANSPORTER"/>
    <property type="match status" value="1"/>
</dbReference>
<accession>A0A0F5HKI0</accession>
<dbReference type="InterPro" id="IPR052524">
    <property type="entry name" value="MFS_Cyanate_Porter"/>
</dbReference>
<dbReference type="CDD" id="cd17339">
    <property type="entry name" value="MFS_NIMT_CynX_like"/>
    <property type="match status" value="1"/>
</dbReference>
<dbReference type="SUPFAM" id="SSF103473">
    <property type="entry name" value="MFS general substrate transporter"/>
    <property type="match status" value="1"/>
</dbReference>
<protein>
    <submittedName>
        <fullName evidence="8">Cyanate permease</fullName>
    </submittedName>
</protein>
<dbReference type="Gene3D" id="1.20.1250.20">
    <property type="entry name" value="MFS general substrate transporter like domains"/>
    <property type="match status" value="2"/>
</dbReference>
<keyword evidence="2" id="KW-0813">Transport</keyword>
<evidence type="ECO:0000256" key="5">
    <source>
        <dbReference type="ARBA" id="ARBA00023136"/>
    </source>
</evidence>
<feature type="transmembrane region" description="Helical" evidence="6">
    <location>
        <begin position="56"/>
        <end position="75"/>
    </location>
</feature>
<name>A0A0F5HKI0_BACTR</name>
<dbReference type="PROSITE" id="PS50850">
    <property type="entry name" value="MFS"/>
    <property type="match status" value="1"/>
</dbReference>
<evidence type="ECO:0000256" key="6">
    <source>
        <dbReference type="SAM" id="Phobius"/>
    </source>
</evidence>
<feature type="transmembrane region" description="Helical" evidence="6">
    <location>
        <begin position="16"/>
        <end position="36"/>
    </location>
</feature>
<proteinExistence type="predicted"/>
<dbReference type="STRING" id="1221996.QY95_02987"/>
<keyword evidence="5 6" id="KW-0472">Membrane</keyword>
<feature type="transmembrane region" description="Helical" evidence="6">
    <location>
        <begin position="107"/>
        <end position="128"/>
    </location>
</feature>
<keyword evidence="9" id="KW-1185">Reference proteome</keyword>
<dbReference type="EMBL" id="JWIR02000059">
    <property type="protein sequence ID" value="KKB36719.1"/>
    <property type="molecule type" value="Genomic_DNA"/>
</dbReference>
<dbReference type="InterPro" id="IPR020846">
    <property type="entry name" value="MFS_dom"/>
</dbReference>
<feature type="transmembrane region" description="Helical" evidence="6">
    <location>
        <begin position="82"/>
        <end position="101"/>
    </location>
</feature>
<comment type="subcellular location">
    <subcellularLocation>
        <location evidence="1">Cell membrane</location>
        <topology evidence="1">Multi-pass membrane protein</topology>
    </subcellularLocation>
</comment>
<evidence type="ECO:0000259" key="7">
    <source>
        <dbReference type="PROSITE" id="PS50850"/>
    </source>
</evidence>
<dbReference type="AlphaFoldDB" id="A0A0F5HKI0"/>
<dbReference type="InterPro" id="IPR036259">
    <property type="entry name" value="MFS_trans_sf"/>
</dbReference>
<organism evidence="8 9">
    <name type="scientific">Bacillus thermotolerans</name>
    <name type="common">Quasibacillus thermotolerans</name>
    <dbReference type="NCBI Taxonomy" id="1221996"/>
    <lineage>
        <taxon>Bacteria</taxon>
        <taxon>Bacillati</taxon>
        <taxon>Bacillota</taxon>
        <taxon>Bacilli</taxon>
        <taxon>Bacillales</taxon>
        <taxon>Bacillaceae</taxon>
        <taxon>Bacillus</taxon>
    </lineage>
</organism>
<dbReference type="GO" id="GO:0022857">
    <property type="term" value="F:transmembrane transporter activity"/>
    <property type="evidence" value="ECO:0007669"/>
    <property type="project" value="InterPro"/>
</dbReference>
<evidence type="ECO:0000256" key="3">
    <source>
        <dbReference type="ARBA" id="ARBA00022692"/>
    </source>
</evidence>
<evidence type="ECO:0000256" key="2">
    <source>
        <dbReference type="ARBA" id="ARBA00022448"/>
    </source>
</evidence>
<feature type="transmembrane region" description="Helical" evidence="6">
    <location>
        <begin position="140"/>
        <end position="165"/>
    </location>
</feature>
<dbReference type="Proteomes" id="UP000031563">
    <property type="component" value="Unassembled WGS sequence"/>
</dbReference>
<dbReference type="RefSeq" id="WP_039231039.1">
    <property type="nucleotide sequence ID" value="NZ_JWIR02000059.1"/>
</dbReference>
<reference evidence="8" key="1">
    <citation type="submission" date="2015-02" db="EMBL/GenBank/DDBJ databases">
        <title>Genome Assembly of Bacillaceae bacterium MTCC 8252.</title>
        <authorList>
            <person name="Verma A."/>
            <person name="Khatri I."/>
            <person name="Mual P."/>
            <person name="Subramanian S."/>
            <person name="Krishnamurthi S."/>
        </authorList>
    </citation>
    <scope>NUCLEOTIDE SEQUENCE [LARGE SCALE GENOMIC DNA]</scope>
    <source>
        <strain evidence="8">MTCC 8252</strain>
    </source>
</reference>
<keyword evidence="4 6" id="KW-1133">Transmembrane helix</keyword>
<dbReference type="PANTHER" id="PTHR23523">
    <property type="match status" value="1"/>
</dbReference>
<gene>
    <name evidence="8" type="ORF">QY95_02987</name>
</gene>
<feature type="transmembrane region" description="Helical" evidence="6">
    <location>
        <begin position="370"/>
        <end position="388"/>
    </location>
</feature>
<feature type="transmembrane region" description="Helical" evidence="6">
    <location>
        <begin position="177"/>
        <end position="197"/>
    </location>
</feature>
<dbReference type="Pfam" id="PF07690">
    <property type="entry name" value="MFS_1"/>
    <property type="match status" value="1"/>
</dbReference>
<feature type="transmembrane region" description="Helical" evidence="6">
    <location>
        <begin position="283"/>
        <end position="303"/>
    </location>
</feature>
<feature type="transmembrane region" description="Helical" evidence="6">
    <location>
        <begin position="217"/>
        <end position="243"/>
    </location>
</feature>
<evidence type="ECO:0000256" key="4">
    <source>
        <dbReference type="ARBA" id="ARBA00022989"/>
    </source>
</evidence>
<feature type="transmembrane region" description="Helical" evidence="6">
    <location>
        <begin position="255"/>
        <end position="276"/>
    </location>
</feature>
<sequence length="409" mass="43755">MISQEKLTQARVSTRWGKWVLIVGIIFAAANLRAPLTSIGPIVEMIRQDTGMSSTATGMLTTLPLLAFAFFSPFAPKISRRIGLEYTLFGALLLLSIGIVLRSVPSVSLLFAGTALLGIAIAIGNVLLPSMIKQEFPYKVGLMTGVYAASMNLSAAIASGVSIPLTQGLGLGWRSALSVWAMLAVVSIVLWIPQLRFRRQPSKNTLKIGESLWHSNLAWKVTLFMGLQSTVFYTVITWLPSILHEQGISQSEAGWLLSLTQFAGLLPTFIVPILAGRSSNQRWLVALTASFLIVGYLGLLGGLTSLAPLLVILIGIATGSAFSLATMFFVLRTHNAEQAAELSGMAQSVGYLLAAVGPILFGFIHDATGSWTIPLLILLVGAVLLFMIGMEAGSNKHVTASQQEKKSTV</sequence>
<feature type="transmembrane region" description="Helical" evidence="6">
    <location>
        <begin position="342"/>
        <end position="364"/>
    </location>
</feature>
<evidence type="ECO:0000313" key="8">
    <source>
        <dbReference type="EMBL" id="KKB36719.1"/>
    </source>
</evidence>
<accession>A0A0F5HTL0</accession>
<dbReference type="GO" id="GO:0005886">
    <property type="term" value="C:plasma membrane"/>
    <property type="evidence" value="ECO:0007669"/>
    <property type="project" value="UniProtKB-SubCell"/>
</dbReference>
<feature type="domain" description="Major facilitator superfamily (MFS) profile" evidence="7">
    <location>
        <begin position="21"/>
        <end position="393"/>
    </location>
</feature>
<keyword evidence="3 6" id="KW-0812">Transmembrane</keyword>
<dbReference type="OrthoDB" id="9797740at2"/>
<comment type="caution">
    <text evidence="8">The sequence shown here is derived from an EMBL/GenBank/DDBJ whole genome shotgun (WGS) entry which is preliminary data.</text>
</comment>
<evidence type="ECO:0000256" key="1">
    <source>
        <dbReference type="ARBA" id="ARBA00004651"/>
    </source>
</evidence>